<dbReference type="SUPFAM" id="SSF54523">
    <property type="entry name" value="Pili subunits"/>
    <property type="match status" value="1"/>
</dbReference>
<dbReference type="SUPFAM" id="SSF158544">
    <property type="entry name" value="GspK insert domain-like"/>
    <property type="match status" value="2"/>
</dbReference>
<evidence type="ECO:0000256" key="3">
    <source>
        <dbReference type="ARBA" id="ARBA00022448"/>
    </source>
</evidence>
<keyword evidence="6 11" id="KW-0812">Transmembrane</keyword>
<gene>
    <name evidence="14" type="primary">gspK</name>
    <name evidence="14" type="ORF">VPR01S_04_02860</name>
</gene>
<evidence type="ECO:0000256" key="10">
    <source>
        <dbReference type="PIRNR" id="PIRNR002786"/>
    </source>
</evidence>
<dbReference type="Pfam" id="PF03934">
    <property type="entry name" value="T2SSK"/>
    <property type="match status" value="1"/>
</dbReference>
<protein>
    <recommendedName>
        <fullName evidence="10">Type II secretion system protein K</fullName>
    </recommendedName>
</protein>
<sequence>MARARPAQRQRGVALIVILMLLAIMVSIAATMSGRLFTQFKRAGNQLNYQQAYWYAIGAESLAKAGIEQSYQDSDTINLSQPWALEEQTYPLDYGRLKGRILDRQACFNVNALASVEFNPADTGRPYLVSVLKNLLTELEVDDYQAEVMADSTWEFVDKNDGINSQSGVEDAFYEGLAPPYMAANTLLADESELRAVNQMSGEAMTKLAPYVCALPADDWRLNINTLEPEQSKLLMAMFSPYLSDSDAKAILERRPYDGWASVEDFLAEPAIASVDENVRKQARQYLAVDSAYFELDAEVLVEESRVRIRSLLYSENRETATVIRRRFGGISERVSDRSTE</sequence>
<keyword evidence="3 10" id="KW-0813">Transport</keyword>
<dbReference type="InterPro" id="IPR045584">
    <property type="entry name" value="Pilin-like"/>
</dbReference>
<dbReference type="NCBIfam" id="NF037980">
    <property type="entry name" value="T2SS_GspK"/>
    <property type="match status" value="1"/>
</dbReference>
<evidence type="ECO:0000313" key="15">
    <source>
        <dbReference type="Proteomes" id="UP000016570"/>
    </source>
</evidence>
<evidence type="ECO:0000256" key="7">
    <source>
        <dbReference type="ARBA" id="ARBA00022927"/>
    </source>
</evidence>
<keyword evidence="8 11" id="KW-1133">Transmembrane helix</keyword>
<dbReference type="Proteomes" id="UP000016570">
    <property type="component" value="Unassembled WGS sequence"/>
</dbReference>
<dbReference type="InterPro" id="IPR005628">
    <property type="entry name" value="GspK"/>
</dbReference>
<dbReference type="AlphaFoldDB" id="U3A008"/>
<comment type="similarity">
    <text evidence="2 10">Belongs to the GSP K family.</text>
</comment>
<feature type="transmembrane region" description="Helical" evidence="11">
    <location>
        <begin position="12"/>
        <end position="32"/>
    </location>
</feature>
<evidence type="ECO:0000256" key="5">
    <source>
        <dbReference type="ARBA" id="ARBA00022519"/>
    </source>
</evidence>
<evidence type="ECO:0000256" key="8">
    <source>
        <dbReference type="ARBA" id="ARBA00022989"/>
    </source>
</evidence>
<feature type="domain" description="T2SS protein K second SAM-like" evidence="12">
    <location>
        <begin position="222"/>
        <end position="289"/>
    </location>
</feature>
<proteinExistence type="inferred from homology"/>
<reference evidence="14 15" key="1">
    <citation type="submission" date="2013-09" db="EMBL/GenBank/DDBJ databases">
        <title>Whole genome shotgun sequence of Vibrio proteolyticus NBRC 13287.</title>
        <authorList>
            <person name="Isaki S."/>
            <person name="Hosoyama A."/>
            <person name="Numata M."/>
            <person name="Hashimoto M."/>
            <person name="Hosoyama Y."/>
            <person name="Tsuchikane K."/>
            <person name="Noguchi M."/>
            <person name="Hirakata S."/>
            <person name="Ichikawa N."/>
            <person name="Ohji S."/>
            <person name="Yamazoe A."/>
            <person name="Fujita N."/>
        </authorList>
    </citation>
    <scope>NUCLEOTIDE SEQUENCE [LARGE SCALE GENOMIC DNA]</scope>
    <source>
        <strain evidence="14 15">NBRC 13287</strain>
    </source>
</reference>
<dbReference type="PIRSF" id="PIRSF002786">
    <property type="entry name" value="XcpX"/>
    <property type="match status" value="1"/>
</dbReference>
<dbReference type="PANTHER" id="PTHR38831:SF1">
    <property type="entry name" value="TYPE II SECRETION SYSTEM PROTEIN K-RELATED"/>
    <property type="match status" value="1"/>
</dbReference>
<evidence type="ECO:0000256" key="2">
    <source>
        <dbReference type="ARBA" id="ARBA00007246"/>
    </source>
</evidence>
<organism evidence="14 15">
    <name type="scientific">Vibrio proteolyticus NBRC 13287</name>
    <dbReference type="NCBI Taxonomy" id="1219065"/>
    <lineage>
        <taxon>Bacteria</taxon>
        <taxon>Pseudomonadati</taxon>
        <taxon>Pseudomonadota</taxon>
        <taxon>Gammaproteobacteria</taxon>
        <taxon>Vibrionales</taxon>
        <taxon>Vibrionaceae</taxon>
        <taxon>Vibrio</taxon>
    </lineage>
</organism>
<dbReference type="STRING" id="1219065.VPR01S_04_02860"/>
<dbReference type="EMBL" id="BATJ01000004">
    <property type="protein sequence ID" value="GAD66682.1"/>
    <property type="molecule type" value="Genomic_DNA"/>
</dbReference>
<dbReference type="GO" id="GO:0005886">
    <property type="term" value="C:plasma membrane"/>
    <property type="evidence" value="ECO:0007669"/>
    <property type="project" value="UniProtKB-SubCell"/>
</dbReference>
<keyword evidence="9 10" id="KW-0472">Membrane</keyword>
<dbReference type="Gene3D" id="3.30.1300.30">
    <property type="entry name" value="GSPII I/J protein-like"/>
    <property type="match status" value="1"/>
</dbReference>
<dbReference type="PANTHER" id="PTHR38831">
    <property type="entry name" value="TYPE II SECRETION SYSTEM PROTEIN K"/>
    <property type="match status" value="1"/>
</dbReference>
<dbReference type="Gene3D" id="1.10.40.60">
    <property type="entry name" value="EpsJ-like"/>
    <property type="match status" value="2"/>
</dbReference>
<evidence type="ECO:0000256" key="11">
    <source>
        <dbReference type="SAM" id="Phobius"/>
    </source>
</evidence>
<evidence type="ECO:0000259" key="12">
    <source>
        <dbReference type="Pfam" id="PF03934"/>
    </source>
</evidence>
<evidence type="ECO:0000313" key="14">
    <source>
        <dbReference type="EMBL" id="GAD66682.1"/>
    </source>
</evidence>
<evidence type="ECO:0000259" key="13">
    <source>
        <dbReference type="Pfam" id="PF21687"/>
    </source>
</evidence>
<evidence type="ECO:0000256" key="6">
    <source>
        <dbReference type="ARBA" id="ARBA00022692"/>
    </source>
</evidence>
<keyword evidence="5 10" id="KW-0997">Cell inner membrane</keyword>
<keyword evidence="15" id="KW-1185">Reference proteome</keyword>
<accession>U3A008</accession>
<name>U3A008_VIBPR</name>
<dbReference type="eggNOG" id="COG3156">
    <property type="taxonomic scope" value="Bacteria"/>
</dbReference>
<comment type="subcellular location">
    <subcellularLocation>
        <location evidence="1 10">Cell inner membrane</location>
    </subcellularLocation>
</comment>
<dbReference type="Pfam" id="PF21687">
    <property type="entry name" value="T2SSK_1st"/>
    <property type="match status" value="1"/>
</dbReference>
<dbReference type="InterPro" id="IPR049179">
    <property type="entry name" value="T2SSK_SAM-like_2nd"/>
</dbReference>
<evidence type="ECO:0000256" key="4">
    <source>
        <dbReference type="ARBA" id="ARBA00022475"/>
    </source>
</evidence>
<keyword evidence="4 10" id="KW-1003">Cell membrane</keyword>
<feature type="domain" description="T2SS protein K first SAM-like" evidence="13">
    <location>
        <begin position="106"/>
        <end position="217"/>
    </location>
</feature>
<dbReference type="InterPro" id="IPR049031">
    <property type="entry name" value="T2SSK_SAM-like_1st"/>
</dbReference>
<dbReference type="RefSeq" id="WP_021704660.1">
    <property type="nucleotide sequence ID" value="NZ_BATJ01000004.1"/>
</dbReference>
<evidence type="ECO:0000256" key="1">
    <source>
        <dbReference type="ARBA" id="ARBA00004533"/>
    </source>
</evidence>
<keyword evidence="7" id="KW-0653">Protein transport</keyword>
<comment type="caution">
    <text evidence="14">The sequence shown here is derived from an EMBL/GenBank/DDBJ whole genome shotgun (WGS) entry which is preliminary data.</text>
</comment>
<dbReference type="InterPro" id="IPR038072">
    <property type="entry name" value="GspK_central_sf"/>
</dbReference>
<dbReference type="GO" id="GO:0009306">
    <property type="term" value="P:protein secretion"/>
    <property type="evidence" value="ECO:0007669"/>
    <property type="project" value="InterPro"/>
</dbReference>
<evidence type="ECO:0000256" key="9">
    <source>
        <dbReference type="ARBA" id="ARBA00023136"/>
    </source>
</evidence>